<comment type="similarity">
    <text evidence="2 12">Belongs to the amiloride-sensitive sodium channel (TC 1.A.6) family.</text>
</comment>
<proteinExistence type="evidence at transcript level"/>
<keyword evidence="3 12" id="KW-0813">Transport</keyword>
<comment type="subcellular location">
    <subcellularLocation>
        <location evidence="1">Membrane</location>
        <topology evidence="1">Multi-pass membrane protein</topology>
    </subcellularLocation>
</comment>
<name>A0A8E5NI99_SCHGR</name>
<evidence type="ECO:0000256" key="13">
    <source>
        <dbReference type="SAM" id="Phobius"/>
    </source>
</evidence>
<dbReference type="Gene3D" id="1.10.287.770">
    <property type="entry name" value="YojJ-like"/>
    <property type="match status" value="1"/>
</dbReference>
<evidence type="ECO:0000256" key="2">
    <source>
        <dbReference type="ARBA" id="ARBA00007193"/>
    </source>
</evidence>
<protein>
    <submittedName>
        <fullName evidence="14">Pickpocket (ENaC, ASIC family)</fullName>
    </submittedName>
</protein>
<keyword evidence="4 12" id="KW-0894">Sodium channel</keyword>
<keyword evidence="8 12" id="KW-0406">Ion transport</keyword>
<sequence length="519" mass="58752">MDAGSNGLGPMEPVYAAVDRDPTAADRKRTTWLQKTWAYFKEYCVNTSLHGLKYVGEDQCPLAQRVFWLLTFLVSLIVCCVFIWNAKLKWDTTPVIVTLADSSYPVGKVPFPAVTICSETKLQRSFFDFTQAYQTSTENRTEEQTQYLGYASLICDGNKMVGANTTDEDAIEFLLKAAPKLAQTILNCSWHSEDNCSCLFDTVLTDEGICFTFNSIAYDDFFTDKAHQNNTLRHSRVSKVRGWSLDEGYTGRASEAVYPRRTVSAGAAAGLTIVTSTDDQNIDANCRWPVQGFKMLLHSPGDFPNMKTQFFRIPVDRDVVVSVQPRVMMTSEALHSYSPDGRRCYFSSERSLYFFRYYSEENCMTECLANFTVQRCGCAAYYMPRKKNVPICGGARMRCIKIGEDDFYGSEGNLAACHCLPGCMEIKYTAEISHSQILWHKYFEQKPEEAAQFENKTHGKTVIYFKNSHFIPSHRSELYGFTTFMANCGGLLGLFLGFSVLSLVEFIYFLTARALCYFS</sequence>
<evidence type="ECO:0000256" key="1">
    <source>
        <dbReference type="ARBA" id="ARBA00004141"/>
    </source>
</evidence>
<keyword evidence="10 12" id="KW-0739">Sodium transport</keyword>
<accession>A0A8E5NI99</accession>
<evidence type="ECO:0000256" key="6">
    <source>
        <dbReference type="ARBA" id="ARBA00022989"/>
    </source>
</evidence>
<dbReference type="GO" id="GO:0015280">
    <property type="term" value="F:ligand-gated sodium channel activity"/>
    <property type="evidence" value="ECO:0007669"/>
    <property type="project" value="TreeGrafter"/>
</dbReference>
<keyword evidence="11 12" id="KW-0407">Ion channel</keyword>
<feature type="transmembrane region" description="Helical" evidence="13">
    <location>
        <begin position="484"/>
        <end position="510"/>
    </location>
</feature>
<dbReference type="PANTHER" id="PTHR11690">
    <property type="entry name" value="AMILORIDE-SENSITIVE SODIUM CHANNEL-RELATED"/>
    <property type="match status" value="1"/>
</dbReference>
<evidence type="ECO:0000256" key="4">
    <source>
        <dbReference type="ARBA" id="ARBA00022461"/>
    </source>
</evidence>
<dbReference type="GO" id="GO:0005886">
    <property type="term" value="C:plasma membrane"/>
    <property type="evidence" value="ECO:0007669"/>
    <property type="project" value="TreeGrafter"/>
</dbReference>
<organism evidence="14">
    <name type="scientific">Schistocerca gregaria</name>
    <name type="common">Desert locust</name>
    <name type="synonym">Gryllus gregarius</name>
    <dbReference type="NCBI Taxonomy" id="7010"/>
    <lineage>
        <taxon>Eukaryota</taxon>
        <taxon>Metazoa</taxon>
        <taxon>Ecdysozoa</taxon>
        <taxon>Arthropoda</taxon>
        <taxon>Hexapoda</taxon>
        <taxon>Insecta</taxon>
        <taxon>Pterygota</taxon>
        <taxon>Neoptera</taxon>
        <taxon>Polyneoptera</taxon>
        <taxon>Orthoptera</taxon>
        <taxon>Caelifera</taxon>
        <taxon>Acrididea</taxon>
        <taxon>Acridomorpha</taxon>
        <taxon>Acridoidea</taxon>
        <taxon>Acrididae</taxon>
        <taxon>Cyrtacanthacridinae</taxon>
        <taxon>Schistocerca</taxon>
    </lineage>
</organism>
<evidence type="ECO:0000256" key="8">
    <source>
        <dbReference type="ARBA" id="ARBA00023065"/>
    </source>
</evidence>
<keyword evidence="5 12" id="KW-0812">Transmembrane</keyword>
<keyword evidence="9 13" id="KW-0472">Membrane</keyword>
<evidence type="ECO:0000256" key="3">
    <source>
        <dbReference type="ARBA" id="ARBA00022448"/>
    </source>
</evidence>
<dbReference type="InterPro" id="IPR001873">
    <property type="entry name" value="ENaC"/>
</dbReference>
<dbReference type="Gene3D" id="2.60.470.10">
    <property type="entry name" value="Acid-sensing ion channels like domains"/>
    <property type="match status" value="1"/>
</dbReference>
<evidence type="ECO:0000256" key="5">
    <source>
        <dbReference type="ARBA" id="ARBA00022692"/>
    </source>
</evidence>
<dbReference type="AlphaFoldDB" id="A0A8E5NI99"/>
<keyword evidence="6 13" id="KW-1133">Transmembrane helix</keyword>
<evidence type="ECO:0000256" key="11">
    <source>
        <dbReference type="ARBA" id="ARBA00023303"/>
    </source>
</evidence>
<dbReference type="OrthoDB" id="6021021at2759"/>
<dbReference type="PRINTS" id="PR01078">
    <property type="entry name" value="AMINACHANNEL"/>
</dbReference>
<evidence type="ECO:0000256" key="7">
    <source>
        <dbReference type="ARBA" id="ARBA00023053"/>
    </source>
</evidence>
<dbReference type="Pfam" id="PF00858">
    <property type="entry name" value="ASC"/>
    <property type="match status" value="1"/>
</dbReference>
<keyword evidence="7" id="KW-0915">Sodium</keyword>
<evidence type="ECO:0000256" key="10">
    <source>
        <dbReference type="ARBA" id="ARBA00023201"/>
    </source>
</evidence>
<feature type="transmembrane region" description="Helical" evidence="13">
    <location>
        <begin position="66"/>
        <end position="84"/>
    </location>
</feature>
<dbReference type="InterPro" id="IPR020903">
    <property type="entry name" value="ENaC_CS"/>
</dbReference>
<dbReference type="PANTHER" id="PTHR11690:SF288">
    <property type="entry name" value="AMILORIDE-SENSITIVE NA+ CHANNEL-RELATED"/>
    <property type="match status" value="1"/>
</dbReference>
<evidence type="ECO:0000256" key="12">
    <source>
        <dbReference type="RuleBase" id="RU000679"/>
    </source>
</evidence>
<evidence type="ECO:0000313" key="14">
    <source>
        <dbReference type="EMBL" id="QVD39320.1"/>
    </source>
</evidence>
<reference evidence="14" key="1">
    <citation type="journal article" date="2021" name="J. Neurophysiol.">
        <title>Gene transcription changes in a locust model of noise-induced deafness.</title>
        <authorList>
            <person name="French A.S."/>
            <person name="Warren B."/>
        </authorList>
    </citation>
    <scope>NUCLEOTIDE SEQUENCE</scope>
</reference>
<evidence type="ECO:0000256" key="9">
    <source>
        <dbReference type="ARBA" id="ARBA00023136"/>
    </source>
</evidence>
<dbReference type="EMBL" id="MW962554">
    <property type="protein sequence ID" value="QVD39320.1"/>
    <property type="molecule type" value="mRNA"/>
</dbReference>
<dbReference type="PROSITE" id="PS01206">
    <property type="entry name" value="ASC"/>
    <property type="match status" value="1"/>
</dbReference>